<evidence type="ECO:0000256" key="1">
    <source>
        <dbReference type="ARBA" id="ARBA00004123"/>
    </source>
</evidence>
<dbReference type="OrthoDB" id="5102297at2759"/>
<dbReference type="Proteomes" id="UP000186594">
    <property type="component" value="Unassembled WGS sequence"/>
</dbReference>
<evidence type="ECO:0000256" key="5">
    <source>
        <dbReference type="ARBA" id="ARBA00023242"/>
    </source>
</evidence>
<feature type="compositionally biased region" description="Low complexity" evidence="6">
    <location>
        <begin position="51"/>
        <end position="61"/>
    </location>
</feature>
<gene>
    <name evidence="8" type="ORF">NEOLI_005137</name>
</gene>
<evidence type="ECO:0000256" key="6">
    <source>
        <dbReference type="SAM" id="MobiDB-lite"/>
    </source>
</evidence>
<proteinExistence type="predicted"/>
<dbReference type="GO" id="GO:0008270">
    <property type="term" value="F:zinc ion binding"/>
    <property type="evidence" value="ECO:0007669"/>
    <property type="project" value="UniProtKB-KW"/>
</dbReference>
<comment type="subcellular location">
    <subcellularLocation>
        <location evidence="1">Nucleus</location>
    </subcellularLocation>
</comment>
<evidence type="ECO:0000259" key="7">
    <source>
        <dbReference type="Pfam" id="PF05699"/>
    </source>
</evidence>
<feature type="compositionally biased region" description="Low complexity" evidence="6">
    <location>
        <begin position="20"/>
        <end position="31"/>
    </location>
</feature>
<protein>
    <submittedName>
        <fullName evidence="8">Putative AC transposase</fullName>
    </submittedName>
</protein>
<dbReference type="InterPro" id="IPR008906">
    <property type="entry name" value="HATC_C_dom"/>
</dbReference>
<feature type="region of interest" description="Disordered" evidence="6">
    <location>
        <begin position="1"/>
        <end position="63"/>
    </location>
</feature>
<feature type="compositionally biased region" description="Polar residues" evidence="6">
    <location>
        <begin position="32"/>
        <end position="46"/>
    </location>
</feature>
<dbReference type="InterPro" id="IPR052035">
    <property type="entry name" value="ZnF_BED_domain_contain"/>
</dbReference>
<evidence type="ECO:0000256" key="3">
    <source>
        <dbReference type="ARBA" id="ARBA00022771"/>
    </source>
</evidence>
<evidence type="ECO:0000313" key="9">
    <source>
        <dbReference type="Proteomes" id="UP000186594"/>
    </source>
</evidence>
<name>A0A1U7LV61_NEOID</name>
<dbReference type="PANTHER" id="PTHR46481">
    <property type="entry name" value="ZINC FINGER BED DOMAIN-CONTAINING PROTEIN 4"/>
    <property type="match status" value="1"/>
</dbReference>
<dbReference type="GO" id="GO:0046983">
    <property type="term" value="F:protein dimerization activity"/>
    <property type="evidence" value="ECO:0007669"/>
    <property type="project" value="InterPro"/>
</dbReference>
<dbReference type="InterPro" id="IPR012337">
    <property type="entry name" value="RNaseH-like_sf"/>
</dbReference>
<feature type="domain" description="HAT C-terminal dimerisation" evidence="7">
    <location>
        <begin position="625"/>
        <end position="693"/>
    </location>
</feature>
<dbReference type="PANTHER" id="PTHR46481:SF10">
    <property type="entry name" value="ZINC FINGER BED DOMAIN-CONTAINING PROTEIN 39"/>
    <property type="match status" value="1"/>
</dbReference>
<keyword evidence="4" id="KW-0862">Zinc</keyword>
<dbReference type="SUPFAM" id="SSF53098">
    <property type="entry name" value="Ribonuclease H-like"/>
    <property type="match status" value="1"/>
</dbReference>
<sequence>MPQNTLNFQKSMPSGVSQASSPSNELLELSSQQFYNTDSTRTSQNTPSEPPSSSHSKPRSSWVFHHMPDEDIETRYYNKETGQEEWHCRYCTQVYRTSGSTSGPSKHLIDDHKLKKNDSRNAKAKSQQISLNQAFQIAKQNPQKRCRLDDGPGESINPDHLEVLFVKMIAACSLPFRIVECPEFRAFLYYLNVDIDTWLPGSHNTIKRWVIRQYKSQKERIKQHLHSARSKIHISCDIWTSPNSLPILGIVAHYITEDGKLRHSVLALKDIDGEHNGENLADIVVQVIKEWGFASKLGFFVMDNATNNDTMMRSISLKLLRQFDIRYDPKHHRLRCQGHIINLAVKSFLFVTDNENLEEEQNMGILQIGLKEIEEWRQDGPLGKLHDFVIFIQRSVQRLGKFLLLSNNHRLTRDNSTRWNSWYTMLKTALHLQHAIEEYFEKWVDDECINFKISSDEWVTIKTITSFLEKLKMTTKALESSTSTLDNVLPAIDYILTQFEKGKEDNQFDNIMAPMYNSGWAKINKYYCRTDESPAYIAAIILHPSYKWQYVEHHWNSSWIVPAKKMMQDFWNNEYKPIEQSLPPQTQPLSTTNEFLQWIGQAKLLNLTTDEYLQYCQADRVYGFESALTWWLEETQQLSYPNLSKMAIDILSIPAMSAEPERLFSGAKITVTDRRNQLGIEVIQALECLKSWLGINDWEEDHNVDIFE</sequence>
<evidence type="ECO:0000256" key="2">
    <source>
        <dbReference type="ARBA" id="ARBA00022723"/>
    </source>
</evidence>
<keyword evidence="5" id="KW-0539">Nucleus</keyword>
<organism evidence="8 9">
    <name type="scientific">Neolecta irregularis (strain DAH-3)</name>
    <dbReference type="NCBI Taxonomy" id="1198029"/>
    <lineage>
        <taxon>Eukaryota</taxon>
        <taxon>Fungi</taxon>
        <taxon>Dikarya</taxon>
        <taxon>Ascomycota</taxon>
        <taxon>Taphrinomycotina</taxon>
        <taxon>Neolectales</taxon>
        <taxon>Neolectaceae</taxon>
        <taxon>Neolecta</taxon>
    </lineage>
</organism>
<dbReference type="STRING" id="1198029.A0A1U7LV61"/>
<comment type="caution">
    <text evidence="8">The sequence shown here is derived from an EMBL/GenBank/DDBJ whole genome shotgun (WGS) entry which is preliminary data.</text>
</comment>
<dbReference type="AlphaFoldDB" id="A0A1U7LV61"/>
<evidence type="ECO:0000313" key="8">
    <source>
        <dbReference type="EMBL" id="OLL26463.1"/>
    </source>
</evidence>
<dbReference type="GO" id="GO:0005634">
    <property type="term" value="C:nucleus"/>
    <property type="evidence" value="ECO:0007669"/>
    <property type="project" value="UniProtKB-SubCell"/>
</dbReference>
<evidence type="ECO:0000256" key="4">
    <source>
        <dbReference type="ARBA" id="ARBA00022833"/>
    </source>
</evidence>
<dbReference type="EMBL" id="LXFE01000180">
    <property type="protein sequence ID" value="OLL26463.1"/>
    <property type="molecule type" value="Genomic_DNA"/>
</dbReference>
<keyword evidence="2" id="KW-0479">Metal-binding</keyword>
<dbReference type="OMA" id="YALTAHY"/>
<feature type="compositionally biased region" description="Polar residues" evidence="6">
    <location>
        <begin position="1"/>
        <end position="19"/>
    </location>
</feature>
<dbReference type="Pfam" id="PF05699">
    <property type="entry name" value="Dimer_Tnp_hAT"/>
    <property type="match status" value="1"/>
</dbReference>
<reference evidence="8 9" key="1">
    <citation type="submission" date="2016-04" db="EMBL/GenBank/DDBJ databases">
        <title>Evolutionary innovation and constraint leading to complex multicellularity in the Ascomycota.</title>
        <authorList>
            <person name="Cisse O."/>
            <person name="Nguyen A."/>
            <person name="Hewitt D.A."/>
            <person name="Jedd G."/>
            <person name="Stajich J.E."/>
        </authorList>
    </citation>
    <scope>NUCLEOTIDE SEQUENCE [LARGE SCALE GENOMIC DNA]</scope>
    <source>
        <strain evidence="8 9">DAH-3</strain>
    </source>
</reference>
<accession>A0A1U7LV61</accession>
<keyword evidence="9" id="KW-1185">Reference proteome</keyword>
<keyword evidence="3" id="KW-0863">Zinc-finger</keyword>